<organism evidence="3 4">
    <name type="scientific">Thamnidium elegans</name>
    <dbReference type="NCBI Taxonomy" id="101142"/>
    <lineage>
        <taxon>Eukaryota</taxon>
        <taxon>Fungi</taxon>
        <taxon>Fungi incertae sedis</taxon>
        <taxon>Mucoromycota</taxon>
        <taxon>Mucoromycotina</taxon>
        <taxon>Mucoromycetes</taxon>
        <taxon>Mucorales</taxon>
        <taxon>Mucorineae</taxon>
        <taxon>Mucoraceae</taxon>
        <taxon>Thamnidium</taxon>
    </lineage>
</organism>
<evidence type="ECO:0000313" key="4">
    <source>
        <dbReference type="Proteomes" id="UP000613177"/>
    </source>
</evidence>
<evidence type="ECO:0008006" key="5">
    <source>
        <dbReference type="Google" id="ProtNLM"/>
    </source>
</evidence>
<evidence type="ECO:0000256" key="1">
    <source>
        <dbReference type="ARBA" id="ARBA00022857"/>
    </source>
</evidence>
<gene>
    <name evidence="3" type="ORF">INT48_008614</name>
</gene>
<dbReference type="PRINTS" id="PR00080">
    <property type="entry name" value="SDRFAMILY"/>
</dbReference>
<dbReference type="EMBL" id="JAEPRE010000020">
    <property type="protein sequence ID" value="KAG2236254.1"/>
    <property type="molecule type" value="Genomic_DNA"/>
</dbReference>
<protein>
    <recommendedName>
        <fullName evidence="5">C-factor</fullName>
    </recommendedName>
</protein>
<dbReference type="PANTHER" id="PTHR45458">
    <property type="entry name" value="SHORT-CHAIN DEHYDROGENASE/REDUCTASE SDR"/>
    <property type="match status" value="1"/>
</dbReference>
<name>A0A8H7SVC6_9FUNG</name>
<dbReference type="PANTHER" id="PTHR45458:SF1">
    <property type="entry name" value="SHORT CHAIN DEHYDROGENASE"/>
    <property type="match status" value="1"/>
</dbReference>
<dbReference type="Gene3D" id="3.40.50.720">
    <property type="entry name" value="NAD(P)-binding Rossmann-like Domain"/>
    <property type="match status" value="1"/>
</dbReference>
<evidence type="ECO:0000313" key="3">
    <source>
        <dbReference type="EMBL" id="KAG2236254.1"/>
    </source>
</evidence>
<sequence>MTSTYVITGASRGLGLEFVKQLSSKGNTVFALARNPDASEGLQKLVDNKKVFAFKLDALDESSIKNAVEEVTKASPEGIDYLINNAGISGERGYGISNSPGEEYTKVFNTNVVAVSNVTHAFLPLLRKRGQEKTKKILNISSILGSVALIGEVNPGGSGSTYSVSKSALNMLTKLFANSLAKENIIVYAAHPGWVKTDMGGDSAPVEPKDSIAGMVKVLQSVTAEQSGSLIDFEGKQLPW</sequence>
<reference evidence="3" key="1">
    <citation type="submission" date="2021-01" db="EMBL/GenBank/DDBJ databases">
        <title>Metabolic potential, ecology and presence of endohyphal bacteria is reflected in genomic diversity of Mucoromycotina.</title>
        <authorList>
            <person name="Muszewska A."/>
            <person name="Okrasinska A."/>
            <person name="Steczkiewicz K."/>
            <person name="Drgas O."/>
            <person name="Orlowska M."/>
            <person name="Perlinska-Lenart U."/>
            <person name="Aleksandrzak-Piekarczyk T."/>
            <person name="Szatraj K."/>
            <person name="Zielenkiewicz U."/>
            <person name="Pilsyk S."/>
            <person name="Malc E."/>
            <person name="Mieczkowski P."/>
            <person name="Kruszewska J.S."/>
            <person name="Biernat P."/>
            <person name="Pawlowska J."/>
        </authorList>
    </citation>
    <scope>NUCLEOTIDE SEQUENCE</scope>
    <source>
        <strain evidence="3">WA0000018081</strain>
    </source>
</reference>
<keyword evidence="4" id="KW-1185">Reference proteome</keyword>
<accession>A0A8H7SVC6</accession>
<dbReference type="InterPro" id="IPR002347">
    <property type="entry name" value="SDR_fam"/>
</dbReference>
<dbReference type="Proteomes" id="UP000613177">
    <property type="component" value="Unassembled WGS sequence"/>
</dbReference>
<dbReference type="InterPro" id="IPR020904">
    <property type="entry name" value="Sc_DH/Rdtase_CS"/>
</dbReference>
<dbReference type="AlphaFoldDB" id="A0A8H7SVC6"/>
<dbReference type="SUPFAM" id="SSF51735">
    <property type="entry name" value="NAD(P)-binding Rossmann-fold domains"/>
    <property type="match status" value="1"/>
</dbReference>
<dbReference type="GO" id="GO:0016616">
    <property type="term" value="F:oxidoreductase activity, acting on the CH-OH group of donors, NAD or NADP as acceptor"/>
    <property type="evidence" value="ECO:0007669"/>
    <property type="project" value="TreeGrafter"/>
</dbReference>
<dbReference type="Pfam" id="PF00106">
    <property type="entry name" value="adh_short"/>
    <property type="match status" value="1"/>
</dbReference>
<dbReference type="InterPro" id="IPR036291">
    <property type="entry name" value="NAD(P)-bd_dom_sf"/>
</dbReference>
<evidence type="ECO:0000256" key="2">
    <source>
        <dbReference type="RuleBase" id="RU000363"/>
    </source>
</evidence>
<comment type="caution">
    <text evidence="3">The sequence shown here is derived from an EMBL/GenBank/DDBJ whole genome shotgun (WGS) entry which is preliminary data.</text>
</comment>
<comment type="similarity">
    <text evidence="2">Belongs to the short-chain dehydrogenases/reductases (SDR) family.</text>
</comment>
<dbReference type="CDD" id="cd05325">
    <property type="entry name" value="carb_red_sniffer_like_SDR_c"/>
    <property type="match status" value="1"/>
</dbReference>
<dbReference type="InterPro" id="IPR052184">
    <property type="entry name" value="SDR_enzymes"/>
</dbReference>
<dbReference type="PROSITE" id="PS00061">
    <property type="entry name" value="ADH_SHORT"/>
    <property type="match status" value="1"/>
</dbReference>
<proteinExistence type="inferred from homology"/>
<keyword evidence="1" id="KW-0521">NADP</keyword>
<dbReference type="PRINTS" id="PR00081">
    <property type="entry name" value="GDHRDH"/>
</dbReference>
<dbReference type="OrthoDB" id="9876299at2759"/>